<dbReference type="InterPro" id="IPR009112">
    <property type="entry name" value="GTP_CycHdrlase_I_reg"/>
</dbReference>
<dbReference type="Gene3D" id="3.30.1410.10">
    <property type="entry name" value="GTP cyclohydrolase I feedback regulatory protein GFRP"/>
    <property type="match status" value="1"/>
</dbReference>
<comment type="subcellular location">
    <subcellularLocation>
        <location evidence="2">Cytoplasm</location>
        <location evidence="2">Cytosol</location>
    </subcellularLocation>
    <subcellularLocation>
        <location evidence="1">Nucleus membrane</location>
    </subcellularLocation>
</comment>
<dbReference type="GO" id="GO:0005829">
    <property type="term" value="C:cytosol"/>
    <property type="evidence" value="ECO:0007669"/>
    <property type="project" value="UniProtKB-SubCell"/>
</dbReference>
<evidence type="ECO:0000256" key="3">
    <source>
        <dbReference type="ARBA" id="ARBA00007605"/>
    </source>
</evidence>
<gene>
    <name evidence="9" type="ORF">THRCLA_20650</name>
</gene>
<dbReference type="Proteomes" id="UP000243217">
    <property type="component" value="Unassembled WGS sequence"/>
</dbReference>
<sequence length="86" mass="9635">MYLLVSTDVTIATVYFLLAIPSHQPPTRSLELVWFKPSAKHTSIPHYIVNQSPRVVLDKLERMGFNLVGTSGVGQSLVWTTHKIDS</sequence>
<dbReference type="PANTHER" id="PTHR16852:SF2">
    <property type="entry name" value="GTP CYCLOHYDROLASE 1 FEEDBACK REGULATORY PROTEIN"/>
    <property type="match status" value="1"/>
</dbReference>
<dbReference type="GO" id="GO:0009890">
    <property type="term" value="P:negative regulation of biosynthetic process"/>
    <property type="evidence" value="ECO:0007669"/>
    <property type="project" value="InterPro"/>
</dbReference>
<comment type="similarity">
    <text evidence="3">Belongs to the GFRP family.</text>
</comment>
<dbReference type="OrthoDB" id="64291at2759"/>
<dbReference type="SUPFAM" id="SSF69761">
    <property type="entry name" value="GTP cyclohydrolase I feedback regulatory protein, GFRP"/>
    <property type="match status" value="1"/>
</dbReference>
<evidence type="ECO:0000256" key="2">
    <source>
        <dbReference type="ARBA" id="ARBA00004514"/>
    </source>
</evidence>
<dbReference type="GO" id="GO:0044549">
    <property type="term" value="F:GTP cyclohydrolase binding"/>
    <property type="evidence" value="ECO:0007669"/>
    <property type="project" value="TreeGrafter"/>
</dbReference>
<dbReference type="AlphaFoldDB" id="A0A1W0A4X7"/>
<comment type="caution">
    <text evidence="9">The sequence shown here is derived from an EMBL/GenBank/DDBJ whole genome shotgun (WGS) entry which is preliminary data.</text>
</comment>
<evidence type="ECO:0000256" key="4">
    <source>
        <dbReference type="ARBA" id="ARBA00020099"/>
    </source>
</evidence>
<organism evidence="9 10">
    <name type="scientific">Thraustotheca clavata</name>
    <dbReference type="NCBI Taxonomy" id="74557"/>
    <lineage>
        <taxon>Eukaryota</taxon>
        <taxon>Sar</taxon>
        <taxon>Stramenopiles</taxon>
        <taxon>Oomycota</taxon>
        <taxon>Saprolegniomycetes</taxon>
        <taxon>Saprolegniales</taxon>
        <taxon>Achlyaceae</taxon>
        <taxon>Thraustotheca</taxon>
    </lineage>
</organism>
<keyword evidence="7" id="KW-0539">Nucleus</keyword>
<dbReference type="STRING" id="74557.A0A1W0A4X7"/>
<dbReference type="PANTHER" id="PTHR16852">
    <property type="entry name" value="GTP CYCLOHYDROLASE 1 FEEDBACK REGULATORY PROTEIN"/>
    <property type="match status" value="1"/>
</dbReference>
<keyword evidence="10" id="KW-1185">Reference proteome</keyword>
<reference evidence="9 10" key="1">
    <citation type="journal article" date="2014" name="Genome Biol. Evol.">
        <title>The secreted proteins of Achlya hypogyna and Thraustotheca clavata identify the ancestral oomycete secretome and reveal gene acquisitions by horizontal gene transfer.</title>
        <authorList>
            <person name="Misner I."/>
            <person name="Blouin N."/>
            <person name="Leonard G."/>
            <person name="Richards T.A."/>
            <person name="Lane C.E."/>
        </authorList>
    </citation>
    <scope>NUCLEOTIDE SEQUENCE [LARGE SCALE GENOMIC DNA]</scope>
    <source>
        <strain evidence="9 10">ATCC 34112</strain>
    </source>
</reference>
<dbReference type="EMBL" id="JNBS01000469">
    <property type="protein sequence ID" value="OQS05343.1"/>
    <property type="molecule type" value="Genomic_DNA"/>
</dbReference>
<evidence type="ECO:0000256" key="7">
    <source>
        <dbReference type="ARBA" id="ARBA00023242"/>
    </source>
</evidence>
<keyword evidence="5" id="KW-0963">Cytoplasm</keyword>
<evidence type="ECO:0000256" key="1">
    <source>
        <dbReference type="ARBA" id="ARBA00004126"/>
    </source>
</evidence>
<dbReference type="Pfam" id="PF06399">
    <property type="entry name" value="GFRP"/>
    <property type="match status" value="1"/>
</dbReference>
<evidence type="ECO:0000313" key="10">
    <source>
        <dbReference type="Proteomes" id="UP000243217"/>
    </source>
</evidence>
<dbReference type="InterPro" id="IPR036717">
    <property type="entry name" value="GFRP_sf"/>
</dbReference>
<protein>
    <recommendedName>
        <fullName evidence="4">GTP cyclohydrolase 1 feedback regulatory protein</fullName>
    </recommendedName>
    <alternativeName>
        <fullName evidence="8">GTP cyclohydrolase I feedback regulatory protein</fullName>
    </alternativeName>
</protein>
<name>A0A1W0A4X7_9STRA</name>
<evidence type="ECO:0000256" key="8">
    <source>
        <dbReference type="ARBA" id="ARBA00032599"/>
    </source>
</evidence>
<accession>A0A1W0A4X7</accession>
<evidence type="ECO:0000256" key="5">
    <source>
        <dbReference type="ARBA" id="ARBA00022490"/>
    </source>
</evidence>
<evidence type="ECO:0000313" key="9">
    <source>
        <dbReference type="EMBL" id="OQS05343.1"/>
    </source>
</evidence>
<dbReference type="GO" id="GO:0031965">
    <property type="term" value="C:nuclear membrane"/>
    <property type="evidence" value="ECO:0007669"/>
    <property type="project" value="UniProtKB-SubCell"/>
</dbReference>
<keyword evidence="6" id="KW-0472">Membrane</keyword>
<proteinExistence type="inferred from homology"/>
<evidence type="ECO:0000256" key="6">
    <source>
        <dbReference type="ARBA" id="ARBA00023136"/>
    </source>
</evidence>